<proteinExistence type="predicted"/>
<comment type="caution">
    <text evidence="3">The sequence shown here is derived from an EMBL/GenBank/DDBJ whole genome shotgun (WGS) entry which is preliminary data.</text>
</comment>
<gene>
    <name evidence="3" type="ORF">AVENLUH5627_02107</name>
</gene>
<accession>A0A150HNE1</accession>
<dbReference type="RefSeq" id="WP_061519016.1">
    <property type="nucleotide sequence ID" value="NZ_JRUE01000184.1"/>
</dbReference>
<evidence type="ECO:0000313" key="4">
    <source>
        <dbReference type="Proteomes" id="UP000075680"/>
    </source>
</evidence>
<reference evidence="3 4" key="1">
    <citation type="journal article" date="2016" name="Sci. Rep.">
        <title>Genomic and phenotypic characterization of the species Acinetobacter venetianus.</title>
        <authorList>
            <person name="Fondi M."/>
            <person name="Maida I."/>
            <person name="Perrin E."/>
            <person name="Orlandini V."/>
            <person name="La Torre L."/>
            <person name="Bosi E."/>
            <person name="Negroni A."/>
            <person name="Zanaroli G."/>
            <person name="Fava F."/>
            <person name="Decorosi F."/>
            <person name="Giovannetti L."/>
            <person name="Viti C."/>
            <person name="Vaneechoutte M."/>
            <person name="Dijkshoorn L."/>
            <person name="Fani R."/>
        </authorList>
    </citation>
    <scope>NUCLEOTIDE SEQUENCE [LARGE SCALE GENOMIC DNA]</scope>
    <source>
        <strain evidence="3 4">LUH5627</strain>
    </source>
</reference>
<evidence type="ECO:0000256" key="2">
    <source>
        <dbReference type="SAM" id="SignalP"/>
    </source>
</evidence>
<dbReference type="EMBL" id="JRUE01000184">
    <property type="protein sequence ID" value="KXZ67578.1"/>
    <property type="molecule type" value="Genomic_DNA"/>
</dbReference>
<sequence length="70" mass="7570">MPKLNFKIITAMLIAVVALTLPDVAMAAFDPATETSGSDSKSWIETAGQWMLGVVVVIWGIRRTLGFFGK</sequence>
<keyword evidence="1" id="KW-0812">Transmembrane</keyword>
<name>A0A150HNE1_9GAMM</name>
<keyword evidence="1" id="KW-1133">Transmembrane helix</keyword>
<keyword evidence="1" id="KW-0472">Membrane</keyword>
<evidence type="ECO:0000313" key="3">
    <source>
        <dbReference type="EMBL" id="KXZ67578.1"/>
    </source>
</evidence>
<protein>
    <recommendedName>
        <fullName evidence="5">Bacteriophage coat protein B</fullName>
    </recommendedName>
</protein>
<feature type="chain" id="PRO_5007562808" description="Bacteriophage coat protein B" evidence="2">
    <location>
        <begin position="28"/>
        <end position="70"/>
    </location>
</feature>
<dbReference type="PATRIC" id="fig|52133.18.peg.2182"/>
<evidence type="ECO:0000256" key="1">
    <source>
        <dbReference type="SAM" id="Phobius"/>
    </source>
</evidence>
<feature type="signal peptide" evidence="2">
    <location>
        <begin position="1"/>
        <end position="27"/>
    </location>
</feature>
<organism evidence="3 4">
    <name type="scientific">Acinetobacter venetianus</name>
    <dbReference type="NCBI Taxonomy" id="52133"/>
    <lineage>
        <taxon>Bacteria</taxon>
        <taxon>Pseudomonadati</taxon>
        <taxon>Pseudomonadota</taxon>
        <taxon>Gammaproteobacteria</taxon>
        <taxon>Moraxellales</taxon>
        <taxon>Moraxellaceae</taxon>
        <taxon>Acinetobacter</taxon>
    </lineage>
</organism>
<dbReference type="Proteomes" id="UP000075680">
    <property type="component" value="Unassembled WGS sequence"/>
</dbReference>
<feature type="transmembrane region" description="Helical" evidence="1">
    <location>
        <begin position="43"/>
        <end position="61"/>
    </location>
</feature>
<evidence type="ECO:0008006" key="5">
    <source>
        <dbReference type="Google" id="ProtNLM"/>
    </source>
</evidence>
<dbReference type="AlphaFoldDB" id="A0A150HNE1"/>
<keyword evidence="2" id="KW-0732">Signal</keyword>